<evidence type="ECO:0000313" key="4">
    <source>
        <dbReference type="EMBL" id="QDQ12638.1"/>
    </source>
</evidence>
<keyword evidence="2" id="KW-0812">Transmembrane</keyword>
<dbReference type="PANTHER" id="PTHR43833:SF9">
    <property type="entry name" value="POTASSIUM CHANNEL PROTEIN YUGO-RELATED"/>
    <property type="match status" value="1"/>
</dbReference>
<dbReference type="RefSeq" id="WP_144319974.1">
    <property type="nucleotide sequence ID" value="NZ_CP040916.1"/>
</dbReference>
<dbReference type="InterPro" id="IPR036291">
    <property type="entry name" value="NAD(P)-bd_dom_sf"/>
</dbReference>
<dbReference type="GO" id="GO:0034220">
    <property type="term" value="P:monoatomic ion transmembrane transport"/>
    <property type="evidence" value="ECO:0007669"/>
    <property type="project" value="UniProtKB-KW"/>
</dbReference>
<feature type="domain" description="RCK N-terminal" evidence="3">
    <location>
        <begin position="142"/>
        <end position="261"/>
    </location>
</feature>
<feature type="transmembrane region" description="Helical" evidence="2">
    <location>
        <begin position="40"/>
        <end position="56"/>
    </location>
</feature>
<protein>
    <submittedName>
        <fullName evidence="4">Potassium channel family protein</fullName>
    </submittedName>
</protein>
<reference evidence="4 5" key="1">
    <citation type="journal article" date="2019" name="J. Ind. Microbiol. Biotechnol.">
        <title>The complete genomic sequence of Streptomyces spectabilis NRRL-2792 and identification of secondary metabolite biosynthetic gene clusters.</title>
        <authorList>
            <person name="Sinha A."/>
            <person name="Phillips-Salemka S."/>
            <person name="Niraula T.A."/>
            <person name="Short K.A."/>
            <person name="Niraula N.P."/>
        </authorList>
    </citation>
    <scope>NUCLEOTIDE SEQUENCE [LARGE SCALE GENOMIC DNA]</scope>
    <source>
        <strain evidence="4 5">NRRL 2792</strain>
    </source>
</reference>
<dbReference type="Pfam" id="PF07885">
    <property type="entry name" value="Ion_trans_2"/>
    <property type="match status" value="1"/>
</dbReference>
<dbReference type="InterPro" id="IPR013099">
    <property type="entry name" value="K_chnl_dom"/>
</dbReference>
<keyword evidence="2" id="KW-1133">Transmembrane helix</keyword>
<evidence type="ECO:0000256" key="1">
    <source>
        <dbReference type="ARBA" id="ARBA00004651"/>
    </source>
</evidence>
<evidence type="ECO:0000256" key="2">
    <source>
        <dbReference type="SAM" id="Phobius"/>
    </source>
</evidence>
<dbReference type="Pfam" id="PF02254">
    <property type="entry name" value="TrkA_N"/>
    <property type="match status" value="1"/>
</dbReference>
<evidence type="ECO:0000313" key="5">
    <source>
        <dbReference type="Proteomes" id="UP000316806"/>
    </source>
</evidence>
<dbReference type="Gene3D" id="3.40.50.720">
    <property type="entry name" value="NAD(P)-binding Rossmann-like Domain"/>
    <property type="match status" value="1"/>
</dbReference>
<keyword evidence="4" id="KW-0813">Transport</keyword>
<dbReference type="Gene3D" id="1.10.287.70">
    <property type="match status" value="1"/>
</dbReference>
<dbReference type="GO" id="GO:0005886">
    <property type="term" value="C:plasma membrane"/>
    <property type="evidence" value="ECO:0007669"/>
    <property type="project" value="UniProtKB-SubCell"/>
</dbReference>
<dbReference type="InterPro" id="IPR003148">
    <property type="entry name" value="RCK_N"/>
</dbReference>
<feature type="transmembrane region" description="Helical" evidence="2">
    <location>
        <begin position="102"/>
        <end position="124"/>
    </location>
</feature>
<gene>
    <name evidence="4" type="ORF">FH965_20475</name>
</gene>
<name>A0A516RAF9_STRST</name>
<dbReference type="AlphaFoldDB" id="A0A516RAF9"/>
<comment type="subcellular location">
    <subcellularLocation>
        <location evidence="1">Cell membrane</location>
        <topology evidence="1">Multi-pass membrane protein</topology>
    </subcellularLocation>
</comment>
<dbReference type="GO" id="GO:0006813">
    <property type="term" value="P:potassium ion transport"/>
    <property type="evidence" value="ECO:0007669"/>
    <property type="project" value="InterPro"/>
</dbReference>
<dbReference type="SUPFAM" id="SSF51735">
    <property type="entry name" value="NAD(P)-binding Rossmann-fold domains"/>
    <property type="match status" value="1"/>
</dbReference>
<sequence>MKLPGHDAIARQADEHLVTHRVKLPRRVVERPLRQVGKRLLMAMFVLGLTILIVYVDRDGYHDNANGSVDFLDASYYATVTLSTTGYGDIVPHSDSARMANIFLITPLRVLFLIILVGTTLEVLTERTREEWRLSRWRSNLRDHTVVVGFGTKGRSAIQTVQATGLKPEQVVIVDPSAKVVDAATAEGYAGVVGDATRSDVLLRAEVQKARQIIVATQRDDTAVLVTLTARQLNRQAKIVAAVREEENAPLLRQSGADAVITSASAAGRLLGLSVLSPSAGVVMEDLIQQGSGLDLVERPVIKAEVGRGVREMKDLVVSVVRGHRLLAYDDPAIGELQLTDRLITIVRASPVPEPPATDVRRVARPLD</sequence>
<dbReference type="SUPFAM" id="SSF81324">
    <property type="entry name" value="Voltage-gated potassium channels"/>
    <property type="match status" value="1"/>
</dbReference>
<dbReference type="PANTHER" id="PTHR43833">
    <property type="entry name" value="POTASSIUM CHANNEL PROTEIN 2-RELATED-RELATED"/>
    <property type="match status" value="1"/>
</dbReference>
<keyword evidence="2" id="KW-0472">Membrane</keyword>
<accession>A0A516RAF9</accession>
<organism evidence="4 5">
    <name type="scientific">Streptomyces spectabilis</name>
    <dbReference type="NCBI Taxonomy" id="68270"/>
    <lineage>
        <taxon>Bacteria</taxon>
        <taxon>Bacillati</taxon>
        <taxon>Actinomycetota</taxon>
        <taxon>Actinomycetes</taxon>
        <taxon>Kitasatosporales</taxon>
        <taxon>Streptomycetaceae</taxon>
        <taxon>Streptomyces</taxon>
    </lineage>
</organism>
<keyword evidence="4" id="KW-0406">Ion transport</keyword>
<proteinExistence type="predicted"/>
<dbReference type="Proteomes" id="UP000316806">
    <property type="component" value="Chromosome"/>
</dbReference>
<keyword evidence="4" id="KW-0407">Ion channel</keyword>
<dbReference type="EMBL" id="CP040916">
    <property type="protein sequence ID" value="QDQ12638.1"/>
    <property type="molecule type" value="Genomic_DNA"/>
</dbReference>
<dbReference type="InterPro" id="IPR050721">
    <property type="entry name" value="Trk_Ktr_HKT_K-transport"/>
</dbReference>
<evidence type="ECO:0000259" key="3">
    <source>
        <dbReference type="PROSITE" id="PS51201"/>
    </source>
</evidence>
<dbReference type="PROSITE" id="PS51201">
    <property type="entry name" value="RCK_N"/>
    <property type="match status" value="1"/>
</dbReference>